<organism evidence="2 3">
    <name type="scientific">Streptomyces phyllanthi</name>
    <dbReference type="NCBI Taxonomy" id="1803180"/>
    <lineage>
        <taxon>Bacteria</taxon>
        <taxon>Bacillati</taxon>
        <taxon>Actinomycetota</taxon>
        <taxon>Actinomycetes</taxon>
        <taxon>Kitasatosporales</taxon>
        <taxon>Streptomycetaceae</taxon>
        <taxon>Streptomyces</taxon>
    </lineage>
</organism>
<evidence type="ECO:0000259" key="1">
    <source>
        <dbReference type="Pfam" id="PF13577"/>
    </source>
</evidence>
<dbReference type="OrthoDB" id="981191at2"/>
<dbReference type="SUPFAM" id="SSF54427">
    <property type="entry name" value="NTF2-like"/>
    <property type="match status" value="1"/>
</dbReference>
<dbReference type="Pfam" id="PF13577">
    <property type="entry name" value="SnoaL_4"/>
    <property type="match status" value="1"/>
</dbReference>
<dbReference type="Proteomes" id="UP000326979">
    <property type="component" value="Unassembled WGS sequence"/>
</dbReference>
<name>A0A5N8VVY1_9ACTN</name>
<dbReference type="AlphaFoldDB" id="A0A5N8VVY1"/>
<dbReference type="RefSeq" id="WP_152780919.1">
    <property type="nucleotide sequence ID" value="NZ_BAABEQ010000128.1"/>
</dbReference>
<keyword evidence="3" id="KW-1185">Reference proteome</keyword>
<dbReference type="InterPro" id="IPR037401">
    <property type="entry name" value="SnoaL-like"/>
</dbReference>
<dbReference type="InterPro" id="IPR032710">
    <property type="entry name" value="NTF2-like_dom_sf"/>
</dbReference>
<evidence type="ECO:0000313" key="2">
    <source>
        <dbReference type="EMBL" id="MPY39420.1"/>
    </source>
</evidence>
<reference evidence="2 3" key="1">
    <citation type="submission" date="2019-07" db="EMBL/GenBank/DDBJ databases">
        <title>New species of Amycolatopsis and Streptomyces.</title>
        <authorList>
            <person name="Duangmal K."/>
            <person name="Teo W.F.A."/>
            <person name="Lipun K."/>
        </authorList>
    </citation>
    <scope>NUCLEOTIDE SEQUENCE [LARGE SCALE GENOMIC DNA]</scope>
    <source>
        <strain evidence="2 3">TISTR 2346</strain>
    </source>
</reference>
<dbReference type="EMBL" id="VJZE01000021">
    <property type="protein sequence ID" value="MPY39420.1"/>
    <property type="molecule type" value="Genomic_DNA"/>
</dbReference>
<dbReference type="Gene3D" id="3.10.450.50">
    <property type="match status" value="1"/>
</dbReference>
<comment type="caution">
    <text evidence="2">The sequence shown here is derived from an EMBL/GenBank/DDBJ whole genome shotgun (WGS) entry which is preliminary data.</text>
</comment>
<proteinExistence type="predicted"/>
<gene>
    <name evidence="2" type="ORF">FNH04_05635</name>
</gene>
<feature type="domain" description="SnoaL-like" evidence="1">
    <location>
        <begin position="4"/>
        <end position="127"/>
    </location>
</feature>
<accession>A0A5N8VVY1</accession>
<sequence length="155" mass="17383">MGNQREHVMNTLDRYLRLCDVPVRADITDELGELFTDDAVWEGVGPEYSGEFGRREGRTAILEMLAGYLPPNPHFRENVHLLFPGTIDLHATTARGTWLMQQLSRYASGDAEVGVARLEVTFRLEPDRPARISLFRTERLFSAPLASAPPSKEAA</sequence>
<protein>
    <submittedName>
        <fullName evidence="2">Nuclear transport factor 2 family protein</fullName>
    </submittedName>
</protein>
<evidence type="ECO:0000313" key="3">
    <source>
        <dbReference type="Proteomes" id="UP000326979"/>
    </source>
</evidence>